<comment type="caution">
    <text evidence="9">The sequence shown here is derived from an EMBL/GenBank/DDBJ whole genome shotgun (WGS) entry which is preliminary data.</text>
</comment>
<proteinExistence type="inferred from homology"/>
<evidence type="ECO:0000256" key="4">
    <source>
        <dbReference type="ARBA" id="ARBA00023136"/>
    </source>
</evidence>
<evidence type="ECO:0000313" key="10">
    <source>
        <dbReference type="Proteomes" id="UP000801428"/>
    </source>
</evidence>
<feature type="compositionally biased region" description="Low complexity" evidence="6">
    <location>
        <begin position="314"/>
        <end position="326"/>
    </location>
</feature>
<evidence type="ECO:0000256" key="3">
    <source>
        <dbReference type="ARBA" id="ARBA00022989"/>
    </source>
</evidence>
<comment type="subcellular location">
    <subcellularLocation>
        <location evidence="1">Membrane</location>
        <topology evidence="1">Multi-pass membrane protein</topology>
    </subcellularLocation>
</comment>
<dbReference type="EMBL" id="SWKU01000009">
    <property type="protein sequence ID" value="KAF3003525.1"/>
    <property type="molecule type" value="Genomic_DNA"/>
</dbReference>
<feature type="domain" description="Rhodopsin" evidence="8">
    <location>
        <begin position="43"/>
        <end position="277"/>
    </location>
</feature>
<dbReference type="InterPro" id="IPR049326">
    <property type="entry name" value="Rhodopsin_dom_fungi"/>
</dbReference>
<evidence type="ECO:0000256" key="2">
    <source>
        <dbReference type="ARBA" id="ARBA00022692"/>
    </source>
</evidence>
<evidence type="ECO:0000256" key="6">
    <source>
        <dbReference type="SAM" id="MobiDB-lite"/>
    </source>
</evidence>
<feature type="transmembrane region" description="Helical" evidence="7">
    <location>
        <begin position="25"/>
        <end position="47"/>
    </location>
</feature>
<comment type="similarity">
    <text evidence="5">Belongs to the SAT4 family.</text>
</comment>
<evidence type="ECO:0000256" key="5">
    <source>
        <dbReference type="ARBA" id="ARBA00038359"/>
    </source>
</evidence>
<evidence type="ECO:0000259" key="8">
    <source>
        <dbReference type="Pfam" id="PF20684"/>
    </source>
</evidence>
<keyword evidence="4 7" id="KW-0472">Membrane</keyword>
<keyword evidence="3 7" id="KW-1133">Transmembrane helix</keyword>
<dbReference type="Proteomes" id="UP000801428">
    <property type="component" value="Unassembled WGS sequence"/>
</dbReference>
<evidence type="ECO:0000256" key="7">
    <source>
        <dbReference type="SAM" id="Phobius"/>
    </source>
</evidence>
<feature type="transmembrane region" description="Helical" evidence="7">
    <location>
        <begin position="101"/>
        <end position="125"/>
    </location>
</feature>
<feature type="compositionally biased region" description="Polar residues" evidence="6">
    <location>
        <begin position="328"/>
        <end position="343"/>
    </location>
</feature>
<organism evidence="9 10">
    <name type="scientific">Curvularia kusanoi</name>
    <name type="common">Cochliobolus kusanoi</name>
    <dbReference type="NCBI Taxonomy" id="90978"/>
    <lineage>
        <taxon>Eukaryota</taxon>
        <taxon>Fungi</taxon>
        <taxon>Dikarya</taxon>
        <taxon>Ascomycota</taxon>
        <taxon>Pezizomycotina</taxon>
        <taxon>Dothideomycetes</taxon>
        <taxon>Pleosporomycetidae</taxon>
        <taxon>Pleosporales</taxon>
        <taxon>Pleosporineae</taxon>
        <taxon>Pleosporaceae</taxon>
        <taxon>Curvularia</taxon>
    </lineage>
</organism>
<feature type="region of interest" description="Disordered" evidence="6">
    <location>
        <begin position="292"/>
        <end position="343"/>
    </location>
</feature>
<dbReference type="InterPro" id="IPR052337">
    <property type="entry name" value="SAT4-like"/>
</dbReference>
<dbReference type="PANTHER" id="PTHR33048:SF131">
    <property type="entry name" value="INTEGRAL MEMBRANE PROTEIN"/>
    <property type="match status" value="1"/>
</dbReference>
<keyword evidence="2 7" id="KW-0812">Transmembrane</keyword>
<dbReference type="Pfam" id="PF20684">
    <property type="entry name" value="Fung_rhodopsin"/>
    <property type="match status" value="1"/>
</dbReference>
<evidence type="ECO:0000313" key="9">
    <source>
        <dbReference type="EMBL" id="KAF3003525.1"/>
    </source>
</evidence>
<dbReference type="GO" id="GO:0016020">
    <property type="term" value="C:membrane"/>
    <property type="evidence" value="ECO:0007669"/>
    <property type="project" value="UniProtKB-SubCell"/>
</dbReference>
<feature type="transmembrane region" description="Helical" evidence="7">
    <location>
        <begin position="254"/>
        <end position="277"/>
    </location>
</feature>
<name>A0A9P4WCJ9_CURKU</name>
<evidence type="ECO:0000256" key="1">
    <source>
        <dbReference type="ARBA" id="ARBA00004141"/>
    </source>
</evidence>
<feature type="transmembrane region" description="Helical" evidence="7">
    <location>
        <begin position="178"/>
        <end position="202"/>
    </location>
</feature>
<accession>A0A9P4WCJ9</accession>
<dbReference type="OrthoDB" id="408702at2759"/>
<reference evidence="9" key="1">
    <citation type="submission" date="2019-04" db="EMBL/GenBank/DDBJ databases">
        <title>Sequencing of skin fungus with MAO and IRED activity.</title>
        <authorList>
            <person name="Marsaioli A.J."/>
            <person name="Bonatto J.M.C."/>
            <person name="Reis Junior O."/>
        </authorList>
    </citation>
    <scope>NUCLEOTIDE SEQUENCE</scope>
    <source>
        <strain evidence="9">30M1</strain>
    </source>
</reference>
<keyword evidence="10" id="KW-1185">Reference proteome</keyword>
<sequence length="479" mass="53788">MADSLGTAKVQAELCNLPHESRTGILFSSITAVYAIVCLFVALRFATRVITKRIRIDDWLILAALVLTTATYTSAYEMTRYNFGKHLWDLQSGQLQIALKYFYVCWNLYVITLGLVKASLIAFYLQVFHERRFRIACWIVLGFIALTTIIIQFLTIFACTPIESFWDRDIKGKCLDVGAIGFANSALAITQDIIILIMPMPSLFKLQLKPWRKIAVTLMFAVGAFGCITTIIRLRALAGFKISLDPTWDYVTVIIWTGAELAACIVCASLPAVRQLLTIILPSRFQRFLTNRSRSRSRSGGQTPSLQRQRKVRSPFPFSGPSSKGSYGVTTDISTSTGLKSQAETVQDIERGRFSTEQQQKPPTWNPLRTLFPKQSRSLQTSFWASVDREAVPSPPPNDVSTTRRPHITGFHAMASRTGTDTTGRGSVDERLELLQIPNQTYQPRTHRREDEGITALPRIGVLPDRSYAYQSGNRTGWI</sequence>
<gene>
    <name evidence="9" type="ORF">E8E13_005436</name>
</gene>
<feature type="transmembrane region" description="Helical" evidence="7">
    <location>
        <begin position="137"/>
        <end position="158"/>
    </location>
</feature>
<dbReference type="PANTHER" id="PTHR33048">
    <property type="entry name" value="PTH11-LIKE INTEGRAL MEMBRANE PROTEIN (AFU_ORTHOLOGUE AFUA_5G11245)"/>
    <property type="match status" value="1"/>
</dbReference>
<feature type="transmembrane region" description="Helical" evidence="7">
    <location>
        <begin position="214"/>
        <end position="234"/>
    </location>
</feature>
<dbReference type="AlphaFoldDB" id="A0A9P4WCJ9"/>
<protein>
    <recommendedName>
        <fullName evidence="8">Rhodopsin domain-containing protein</fullName>
    </recommendedName>
</protein>